<evidence type="ECO:0000313" key="2">
    <source>
        <dbReference type="EMBL" id="GIE48434.1"/>
    </source>
</evidence>
<keyword evidence="3" id="KW-1185">Reference proteome</keyword>
<dbReference type="Proteomes" id="UP000647172">
    <property type="component" value="Unassembled WGS sequence"/>
</dbReference>
<comment type="caution">
    <text evidence="2">The sequence shown here is derived from an EMBL/GenBank/DDBJ whole genome shotgun (WGS) entry which is preliminary data.</text>
</comment>
<dbReference type="EMBL" id="BOMQ01000024">
    <property type="protein sequence ID" value="GIE48434.1"/>
    <property type="molecule type" value="Genomic_DNA"/>
</dbReference>
<accession>A0A919JCF6</accession>
<dbReference type="InterPro" id="IPR007793">
    <property type="entry name" value="DivIVA_fam"/>
</dbReference>
<organism evidence="2 3">
    <name type="scientific">Actinoplanes nipponensis</name>
    <dbReference type="NCBI Taxonomy" id="135950"/>
    <lineage>
        <taxon>Bacteria</taxon>
        <taxon>Bacillati</taxon>
        <taxon>Actinomycetota</taxon>
        <taxon>Actinomycetes</taxon>
        <taxon>Micromonosporales</taxon>
        <taxon>Micromonosporaceae</taxon>
        <taxon>Actinoplanes</taxon>
    </lineage>
</organism>
<feature type="compositionally biased region" description="Basic and acidic residues" evidence="1">
    <location>
        <begin position="227"/>
        <end position="239"/>
    </location>
</feature>
<protein>
    <recommendedName>
        <fullName evidence="4">Cell division septum initiation DivIVA, interacts with FtsZ, MinD</fullName>
    </recommendedName>
</protein>
<name>A0A919JCF6_9ACTN</name>
<sequence length="256" mass="27375">MTDNQIKARVKAVLNGTAADTATSEHPLVVPGGPLHNDHALQVLTLAQRTAEEHVAIAKRQADKIRSDAQAAADQSARDAQVHAHNVRCEADKVLAEARATSEQAARDARLRADDAKRSADQILAEAKGEADAIVGDARGHAEQLKLQAQQRYEDSVGSLIAKREALQQQIEALEHFDREYRARLTTFMQGQLRSLWVDRPQVGTDLQTPATGVGGPEGSHTGQVRAEADGAGDERADAPAEGEAAGDHAEARDTA</sequence>
<dbReference type="Gene3D" id="1.20.5.620">
    <property type="entry name" value="F1F0 ATP synthase subunit B, membrane domain"/>
    <property type="match status" value="1"/>
</dbReference>
<proteinExistence type="predicted"/>
<feature type="region of interest" description="Disordered" evidence="1">
    <location>
        <begin position="207"/>
        <end position="256"/>
    </location>
</feature>
<evidence type="ECO:0000313" key="3">
    <source>
        <dbReference type="Proteomes" id="UP000647172"/>
    </source>
</evidence>
<dbReference type="PANTHER" id="PTHR35794">
    <property type="entry name" value="CELL DIVISION PROTEIN DIVIVA"/>
    <property type="match status" value="1"/>
</dbReference>
<feature type="compositionally biased region" description="Basic and acidic residues" evidence="1">
    <location>
        <begin position="246"/>
        <end position="256"/>
    </location>
</feature>
<evidence type="ECO:0000256" key="1">
    <source>
        <dbReference type="SAM" id="MobiDB-lite"/>
    </source>
</evidence>
<reference evidence="2" key="1">
    <citation type="submission" date="2021-01" db="EMBL/GenBank/DDBJ databases">
        <title>Whole genome shotgun sequence of Actinoplanes nipponensis NBRC 14063.</title>
        <authorList>
            <person name="Komaki H."/>
            <person name="Tamura T."/>
        </authorList>
    </citation>
    <scope>NUCLEOTIDE SEQUENCE</scope>
    <source>
        <strain evidence="2">NBRC 14063</strain>
    </source>
</reference>
<evidence type="ECO:0008006" key="4">
    <source>
        <dbReference type="Google" id="ProtNLM"/>
    </source>
</evidence>
<dbReference type="PANTHER" id="PTHR35794:SF2">
    <property type="entry name" value="CELL DIVISION PROTEIN DIVIVA"/>
    <property type="match status" value="1"/>
</dbReference>
<dbReference type="RefSeq" id="WP_239129565.1">
    <property type="nucleotide sequence ID" value="NZ_BAAAYJ010000096.1"/>
</dbReference>
<dbReference type="AlphaFoldDB" id="A0A919JCF6"/>
<gene>
    <name evidence="2" type="ORF">Ani05nite_19680</name>
</gene>